<evidence type="ECO:0000313" key="1">
    <source>
        <dbReference type="EMBL" id="KAI3806297.1"/>
    </source>
</evidence>
<gene>
    <name evidence="1" type="ORF">L1987_22196</name>
</gene>
<sequence>MARCFGVNQSPHSYGEDREVDGLWRALDDLNANAYKLDTIFEELRVMIVVKKLRKQMVKKNGDNEVNNIKCVHKMEDIEPSTKFIMDENMKPRADNGGGEIYGSRETKQLIN</sequence>
<comment type="caution">
    <text evidence="1">The sequence shown here is derived from an EMBL/GenBank/DDBJ whole genome shotgun (WGS) entry which is preliminary data.</text>
</comment>
<reference evidence="2" key="1">
    <citation type="journal article" date="2022" name="Mol. Ecol. Resour.">
        <title>The genomes of chicory, endive, great burdock and yacon provide insights into Asteraceae palaeo-polyploidization history and plant inulin production.</title>
        <authorList>
            <person name="Fan W."/>
            <person name="Wang S."/>
            <person name="Wang H."/>
            <person name="Wang A."/>
            <person name="Jiang F."/>
            <person name="Liu H."/>
            <person name="Zhao H."/>
            <person name="Xu D."/>
            <person name="Zhang Y."/>
        </authorList>
    </citation>
    <scope>NUCLEOTIDE SEQUENCE [LARGE SCALE GENOMIC DNA]</scope>
    <source>
        <strain evidence="2">cv. Yunnan</strain>
    </source>
</reference>
<proteinExistence type="predicted"/>
<keyword evidence="2" id="KW-1185">Reference proteome</keyword>
<reference evidence="1 2" key="2">
    <citation type="journal article" date="2022" name="Mol. Ecol. Resour.">
        <title>The genomes of chicory, endive, great burdock and yacon provide insights into Asteraceae paleo-polyploidization history and plant inulin production.</title>
        <authorList>
            <person name="Fan W."/>
            <person name="Wang S."/>
            <person name="Wang H."/>
            <person name="Wang A."/>
            <person name="Jiang F."/>
            <person name="Liu H."/>
            <person name="Zhao H."/>
            <person name="Xu D."/>
            <person name="Zhang Y."/>
        </authorList>
    </citation>
    <scope>NUCLEOTIDE SEQUENCE [LARGE SCALE GENOMIC DNA]</scope>
    <source>
        <strain evidence="2">cv. Yunnan</strain>
        <tissue evidence="1">Leaves</tissue>
    </source>
</reference>
<accession>A0ACB9IES8</accession>
<dbReference type="Proteomes" id="UP001056120">
    <property type="component" value="Linkage Group LG08"/>
</dbReference>
<evidence type="ECO:0000313" key="2">
    <source>
        <dbReference type="Proteomes" id="UP001056120"/>
    </source>
</evidence>
<dbReference type="EMBL" id="CM042025">
    <property type="protein sequence ID" value="KAI3806297.1"/>
    <property type="molecule type" value="Genomic_DNA"/>
</dbReference>
<protein>
    <submittedName>
        <fullName evidence="1">Uncharacterized protein</fullName>
    </submittedName>
</protein>
<name>A0ACB9IES8_9ASTR</name>
<organism evidence="1 2">
    <name type="scientific">Smallanthus sonchifolius</name>
    <dbReference type="NCBI Taxonomy" id="185202"/>
    <lineage>
        <taxon>Eukaryota</taxon>
        <taxon>Viridiplantae</taxon>
        <taxon>Streptophyta</taxon>
        <taxon>Embryophyta</taxon>
        <taxon>Tracheophyta</taxon>
        <taxon>Spermatophyta</taxon>
        <taxon>Magnoliopsida</taxon>
        <taxon>eudicotyledons</taxon>
        <taxon>Gunneridae</taxon>
        <taxon>Pentapetalae</taxon>
        <taxon>asterids</taxon>
        <taxon>campanulids</taxon>
        <taxon>Asterales</taxon>
        <taxon>Asteraceae</taxon>
        <taxon>Asteroideae</taxon>
        <taxon>Heliantheae alliance</taxon>
        <taxon>Millerieae</taxon>
        <taxon>Smallanthus</taxon>
    </lineage>
</organism>